<name>A0AAE3IJT3_9FIRM</name>
<dbReference type="InterPro" id="IPR011006">
    <property type="entry name" value="CheY-like_superfamily"/>
</dbReference>
<dbReference type="Proteomes" id="UP001208131">
    <property type="component" value="Unassembled WGS sequence"/>
</dbReference>
<protein>
    <submittedName>
        <fullName evidence="2">ANTAR domain-containing protein</fullName>
    </submittedName>
</protein>
<dbReference type="Pfam" id="PF03861">
    <property type="entry name" value="ANTAR"/>
    <property type="match status" value="1"/>
</dbReference>
<evidence type="ECO:0000313" key="3">
    <source>
        <dbReference type="Proteomes" id="UP001208131"/>
    </source>
</evidence>
<dbReference type="PROSITE" id="PS50921">
    <property type="entry name" value="ANTAR"/>
    <property type="match status" value="1"/>
</dbReference>
<gene>
    <name evidence="2" type="ORF">OCV57_05250</name>
</gene>
<reference evidence="2 3" key="1">
    <citation type="journal article" date="2021" name="ISME Commun">
        <title>Automated analysis of genomic sequences facilitates high-throughput and comprehensive description of bacteria.</title>
        <authorList>
            <person name="Hitch T.C.A."/>
        </authorList>
    </citation>
    <scope>NUCLEOTIDE SEQUENCE [LARGE SCALE GENOMIC DNA]</scope>
    <source>
        <strain evidence="2 3">Sanger_31</strain>
    </source>
</reference>
<feature type="domain" description="ANTAR" evidence="1">
    <location>
        <begin position="124"/>
        <end position="185"/>
    </location>
</feature>
<sequence>MDRILVASSNDKATAMLVSLLKETFPTCKTSIAATGLETRRAVGSGSYDCVVINCPLSDEYGNELAEIVCTSTDASCVAIAKSENADILADKLEDFGVMVIPKPLGRQYFYRSMKFVSAARKRMLGIRSENLKLHKKLEEIRTINRAKCSLMQYLGFTEQQAHKYLEKQAMDKRCTKIEVAQKVIEMYEV</sequence>
<dbReference type="SMART" id="SM01012">
    <property type="entry name" value="ANTAR"/>
    <property type="match status" value="1"/>
</dbReference>
<dbReference type="GO" id="GO:0003723">
    <property type="term" value="F:RNA binding"/>
    <property type="evidence" value="ECO:0007669"/>
    <property type="project" value="InterPro"/>
</dbReference>
<organism evidence="2 3">
    <name type="scientific">Hominimerdicola aceti</name>
    <dbReference type="NCBI Taxonomy" id="2981726"/>
    <lineage>
        <taxon>Bacteria</taxon>
        <taxon>Bacillati</taxon>
        <taxon>Bacillota</taxon>
        <taxon>Clostridia</taxon>
        <taxon>Eubacteriales</taxon>
        <taxon>Oscillospiraceae</taxon>
        <taxon>Hominimerdicola</taxon>
    </lineage>
</organism>
<evidence type="ECO:0000313" key="2">
    <source>
        <dbReference type="EMBL" id="MCU6705333.1"/>
    </source>
</evidence>
<dbReference type="EMBL" id="JAOQJZ010000004">
    <property type="protein sequence ID" value="MCU6705333.1"/>
    <property type="molecule type" value="Genomic_DNA"/>
</dbReference>
<dbReference type="SUPFAM" id="SSF52172">
    <property type="entry name" value="CheY-like"/>
    <property type="match status" value="1"/>
</dbReference>
<keyword evidence="3" id="KW-1185">Reference proteome</keyword>
<dbReference type="InterPro" id="IPR008327">
    <property type="entry name" value="Sig_transdc_resp-reg_antiterm"/>
</dbReference>
<dbReference type="RefSeq" id="WP_022288387.1">
    <property type="nucleotide sequence ID" value="NZ_JAOQJZ010000004.1"/>
</dbReference>
<dbReference type="PIRSF" id="PIRSF036382">
    <property type="entry name" value="RR_antiterm"/>
    <property type="match status" value="1"/>
</dbReference>
<dbReference type="InterPro" id="IPR036388">
    <property type="entry name" value="WH-like_DNA-bd_sf"/>
</dbReference>
<evidence type="ECO:0000259" key="1">
    <source>
        <dbReference type="PROSITE" id="PS50921"/>
    </source>
</evidence>
<comment type="caution">
    <text evidence="2">The sequence shown here is derived from an EMBL/GenBank/DDBJ whole genome shotgun (WGS) entry which is preliminary data.</text>
</comment>
<dbReference type="InterPro" id="IPR005561">
    <property type="entry name" value="ANTAR"/>
</dbReference>
<dbReference type="AlphaFoldDB" id="A0AAE3IJT3"/>
<dbReference type="Gene3D" id="1.10.10.10">
    <property type="entry name" value="Winged helix-like DNA-binding domain superfamily/Winged helix DNA-binding domain"/>
    <property type="match status" value="1"/>
</dbReference>
<proteinExistence type="predicted"/>
<accession>A0AAE3IJT3</accession>